<reference evidence="2 3" key="1">
    <citation type="submission" date="2016-11" db="EMBL/GenBank/DDBJ databases">
        <title>Paenibacillus species isolates.</title>
        <authorList>
            <person name="Beno S.M."/>
        </authorList>
    </citation>
    <scope>NUCLEOTIDE SEQUENCE [LARGE SCALE GENOMIC DNA]</scope>
    <source>
        <strain evidence="2 3">FSL F4-0100</strain>
    </source>
</reference>
<keyword evidence="1" id="KW-0812">Transmembrane</keyword>
<feature type="transmembrane region" description="Helical" evidence="1">
    <location>
        <begin position="270"/>
        <end position="290"/>
    </location>
</feature>
<feature type="transmembrane region" description="Helical" evidence="1">
    <location>
        <begin position="158"/>
        <end position="191"/>
    </location>
</feature>
<proteinExistence type="predicted"/>
<evidence type="ECO:0008006" key="4">
    <source>
        <dbReference type="Google" id="ProtNLM"/>
    </source>
</evidence>
<feature type="transmembrane region" description="Helical" evidence="1">
    <location>
        <begin position="247"/>
        <end position="264"/>
    </location>
</feature>
<feature type="transmembrane region" description="Helical" evidence="1">
    <location>
        <begin position="9"/>
        <end position="28"/>
    </location>
</feature>
<keyword evidence="1" id="KW-1133">Transmembrane helix</keyword>
<dbReference type="AlphaFoldDB" id="A0A1R1ATC3"/>
<accession>A0A1R1ATC3</accession>
<name>A0A1R1ATC3_PAELA</name>
<dbReference type="STRING" id="1401.BK123_29880"/>
<feature type="transmembrane region" description="Helical" evidence="1">
    <location>
        <begin position="211"/>
        <end position="235"/>
    </location>
</feature>
<dbReference type="RefSeq" id="WP_076325980.1">
    <property type="nucleotide sequence ID" value="NZ_MRTF01000013.1"/>
</dbReference>
<protein>
    <recommendedName>
        <fullName evidence="4">HPP family protein</fullName>
    </recommendedName>
</protein>
<evidence type="ECO:0000256" key="1">
    <source>
        <dbReference type="SAM" id="Phobius"/>
    </source>
</evidence>
<comment type="caution">
    <text evidence="2">The sequence shown here is derived from an EMBL/GenBank/DDBJ whole genome shotgun (WGS) entry which is preliminary data.</text>
</comment>
<dbReference type="Proteomes" id="UP000187074">
    <property type="component" value="Unassembled WGS sequence"/>
</dbReference>
<feature type="transmembrane region" description="Helical" evidence="1">
    <location>
        <begin position="124"/>
        <end position="146"/>
    </location>
</feature>
<dbReference type="EMBL" id="MRTF01000013">
    <property type="protein sequence ID" value="OME88758.1"/>
    <property type="molecule type" value="Genomic_DNA"/>
</dbReference>
<gene>
    <name evidence="2" type="ORF">BK123_29880</name>
</gene>
<dbReference type="OrthoDB" id="7041700at2"/>
<evidence type="ECO:0000313" key="3">
    <source>
        <dbReference type="Proteomes" id="UP000187074"/>
    </source>
</evidence>
<feature type="transmembrane region" description="Helical" evidence="1">
    <location>
        <begin position="61"/>
        <end position="82"/>
    </location>
</feature>
<evidence type="ECO:0000313" key="2">
    <source>
        <dbReference type="EMBL" id="OME88758.1"/>
    </source>
</evidence>
<keyword evidence="1" id="KW-0472">Membrane</keyword>
<sequence>MNTKKRKNLLAYTMAFAMIILMAAASELSHNHEFILPEIAAMVIAMWVYRDPNWLRHPLQIFLAPTLTSVIGFTVNHLPAAYLCKVGIDFILIMACLRLIQSNFAPSLATGLLPLITDGHDWKLVLIIFLATLILMLVVIFFRMNASLEKKAQIHYKYTYFFLCLIFMWIGICWITGFGKLAVIPPIIVVVYESIQKSEYSAKLALKQGTALTISATMGTLLFLVLDSLVIITVLDMMLMLLLQWVVKIRMPAIYAFPLLPFIFTHDVVLLLPLTTVFTCLFMFTAAVAYKKIESAIRPERVDVDISM</sequence>
<organism evidence="2 3">
    <name type="scientific">Paenibacillus lautus</name>
    <name type="common">Bacillus lautus</name>
    <dbReference type="NCBI Taxonomy" id="1401"/>
    <lineage>
        <taxon>Bacteria</taxon>
        <taxon>Bacillati</taxon>
        <taxon>Bacillota</taxon>
        <taxon>Bacilli</taxon>
        <taxon>Bacillales</taxon>
        <taxon>Paenibacillaceae</taxon>
        <taxon>Paenibacillus</taxon>
    </lineage>
</organism>